<dbReference type="RefSeq" id="XP_002769608.1">
    <property type="nucleotide sequence ID" value="XM_002769562.1"/>
</dbReference>
<sequence length="83" mass="9362">MSSSTTDLLPSLLHKCLRVTLTDGRDITGRLYCIDNKENIVLRNAVEKRRRDGEYSSVRKIGIVMIPGKEAVKIGCLKKDFPQ</sequence>
<dbReference type="CDD" id="cd06168">
    <property type="entry name" value="LSMD1"/>
    <property type="match status" value="1"/>
</dbReference>
<organism evidence="3">
    <name type="scientific">Perkinsus marinus (strain ATCC 50983 / TXsc)</name>
    <dbReference type="NCBI Taxonomy" id="423536"/>
    <lineage>
        <taxon>Eukaryota</taxon>
        <taxon>Sar</taxon>
        <taxon>Alveolata</taxon>
        <taxon>Perkinsozoa</taxon>
        <taxon>Perkinsea</taxon>
        <taxon>Perkinsida</taxon>
        <taxon>Perkinsidae</taxon>
        <taxon>Perkinsus</taxon>
    </lineage>
</organism>
<dbReference type="InParanoid" id="C5LLV4"/>
<dbReference type="SUPFAM" id="SSF50182">
    <property type="entry name" value="Sm-like ribonucleoproteins"/>
    <property type="match status" value="1"/>
</dbReference>
<evidence type="ECO:0000313" key="2">
    <source>
        <dbReference type="EMBL" id="EER02326.1"/>
    </source>
</evidence>
<dbReference type="InterPro" id="IPR034110">
    <property type="entry name" value="LSMD1_Sm"/>
</dbReference>
<dbReference type="InterPro" id="IPR010920">
    <property type="entry name" value="LSM_dom_sf"/>
</dbReference>
<dbReference type="Proteomes" id="UP000007800">
    <property type="component" value="Unassembled WGS sequence"/>
</dbReference>
<name>C5LLV4_PERM5</name>
<dbReference type="PANTHER" id="PTHR10701:SF5">
    <property type="entry name" value="N-ALPHA-ACETYLTRANSFERASE 38, NATC AUXILIARY SUBUNIT"/>
    <property type="match status" value="1"/>
</dbReference>
<dbReference type="InterPro" id="IPR050914">
    <property type="entry name" value="snRNP_SmB/NAA38-like"/>
</dbReference>
<feature type="domain" description="Sm" evidence="1">
    <location>
        <begin position="7"/>
        <end position="76"/>
    </location>
</feature>
<dbReference type="InterPro" id="IPR001163">
    <property type="entry name" value="Sm_dom_euk/arc"/>
</dbReference>
<dbReference type="SMART" id="SM00651">
    <property type="entry name" value="Sm"/>
    <property type="match status" value="1"/>
</dbReference>
<dbReference type="EMBL" id="GG683299">
    <property type="protein sequence ID" value="EER02326.1"/>
    <property type="molecule type" value="Genomic_DNA"/>
</dbReference>
<evidence type="ECO:0000313" key="3">
    <source>
        <dbReference type="Proteomes" id="UP000007800"/>
    </source>
</evidence>
<evidence type="ECO:0000259" key="1">
    <source>
        <dbReference type="SMART" id="SM00651"/>
    </source>
</evidence>
<dbReference type="Pfam" id="PF01423">
    <property type="entry name" value="LSM"/>
    <property type="match status" value="1"/>
</dbReference>
<dbReference type="PANTHER" id="PTHR10701">
    <property type="entry name" value="SMALL NUCLEAR RIBONUCLEOPROTEIN-ASSOCIATED PROTEIN B AND N"/>
    <property type="match status" value="1"/>
</dbReference>
<dbReference type="Gene3D" id="2.30.30.100">
    <property type="match status" value="1"/>
</dbReference>
<accession>C5LLV4</accession>
<dbReference type="GeneID" id="9055394"/>
<dbReference type="OrthoDB" id="2020720at2759"/>
<reference evidence="2 3" key="1">
    <citation type="submission" date="2008-07" db="EMBL/GenBank/DDBJ databases">
        <authorList>
            <person name="El-Sayed N."/>
            <person name="Caler E."/>
            <person name="Inman J."/>
            <person name="Amedeo P."/>
            <person name="Hass B."/>
            <person name="Wortman J."/>
        </authorList>
    </citation>
    <scope>NUCLEOTIDE SEQUENCE [LARGE SCALE GENOMIC DNA]</scope>
    <source>
        <strain evidence="3">ATCC 50983 / TXsc</strain>
    </source>
</reference>
<dbReference type="GO" id="GO:0031417">
    <property type="term" value="C:NatC complex"/>
    <property type="evidence" value="ECO:0007669"/>
    <property type="project" value="InterPro"/>
</dbReference>
<gene>
    <name evidence="2" type="ORF">Pmar_PMAR006648</name>
</gene>
<protein>
    <recommendedName>
        <fullName evidence="1">Sm domain-containing protein</fullName>
    </recommendedName>
</protein>
<keyword evidence="3" id="KW-1185">Reference proteome</keyword>
<proteinExistence type="predicted"/>
<dbReference type="AlphaFoldDB" id="C5LLV4"/>